<dbReference type="Proteomes" id="UP000439903">
    <property type="component" value="Unassembled WGS sequence"/>
</dbReference>
<evidence type="ECO:0000313" key="1">
    <source>
        <dbReference type="EMBL" id="KAF0496500.1"/>
    </source>
</evidence>
<comment type="caution">
    <text evidence="1">The sequence shown here is derived from an EMBL/GenBank/DDBJ whole genome shotgun (WGS) entry which is preliminary data.</text>
</comment>
<dbReference type="OrthoDB" id="2355853at2759"/>
<evidence type="ECO:0000313" key="2">
    <source>
        <dbReference type="Proteomes" id="UP000439903"/>
    </source>
</evidence>
<dbReference type="EMBL" id="WTPW01000598">
    <property type="protein sequence ID" value="KAF0496500.1"/>
    <property type="molecule type" value="Genomic_DNA"/>
</dbReference>
<proteinExistence type="predicted"/>
<protein>
    <submittedName>
        <fullName evidence="1">Zn-finger domain-containing protein</fullName>
    </submittedName>
</protein>
<dbReference type="AlphaFoldDB" id="A0A8H4AHJ6"/>
<accession>A0A8H4AHJ6</accession>
<sequence length="126" mass="15007">MEIYNEFTEREDIGSFNYSDSQSNASNEEYYNTLTNVFIKFFNKYSNCNNYPLLSISKAGRTFIENLNFPNFGWKKEVIFEYEGLEYDLEFRTVLDRIHQTLLNNSITEEFVIKYKMSTDKVSDEC</sequence>
<keyword evidence="2" id="KW-1185">Reference proteome</keyword>
<organism evidence="1 2">
    <name type="scientific">Gigaspora margarita</name>
    <dbReference type="NCBI Taxonomy" id="4874"/>
    <lineage>
        <taxon>Eukaryota</taxon>
        <taxon>Fungi</taxon>
        <taxon>Fungi incertae sedis</taxon>
        <taxon>Mucoromycota</taxon>
        <taxon>Glomeromycotina</taxon>
        <taxon>Glomeromycetes</taxon>
        <taxon>Diversisporales</taxon>
        <taxon>Gigasporaceae</taxon>
        <taxon>Gigaspora</taxon>
    </lineage>
</organism>
<name>A0A8H4AHJ6_GIGMA</name>
<gene>
    <name evidence="1" type="ORF">F8M41_020943</name>
</gene>
<reference evidence="1 2" key="1">
    <citation type="journal article" date="2019" name="Environ. Microbiol.">
        <title>At the nexus of three kingdoms: the genome of the mycorrhizal fungus Gigaspora margarita provides insights into plant, endobacterial and fungal interactions.</title>
        <authorList>
            <person name="Venice F."/>
            <person name="Ghignone S."/>
            <person name="Salvioli di Fossalunga A."/>
            <person name="Amselem J."/>
            <person name="Novero M."/>
            <person name="Xianan X."/>
            <person name="Sedzielewska Toro K."/>
            <person name="Morin E."/>
            <person name="Lipzen A."/>
            <person name="Grigoriev I.V."/>
            <person name="Henrissat B."/>
            <person name="Martin F.M."/>
            <person name="Bonfante P."/>
        </authorList>
    </citation>
    <scope>NUCLEOTIDE SEQUENCE [LARGE SCALE GENOMIC DNA]</scope>
    <source>
        <strain evidence="1 2">BEG34</strain>
    </source>
</reference>